<protein>
    <submittedName>
        <fullName evidence="2">Metallophosphoesterase</fullName>
    </submittedName>
</protein>
<dbReference type="GO" id="GO:0016787">
    <property type="term" value="F:hydrolase activity"/>
    <property type="evidence" value="ECO:0007669"/>
    <property type="project" value="InterPro"/>
</dbReference>
<dbReference type="PANTHER" id="PTHR30337:SF0">
    <property type="entry name" value="NUCLEASE SBCCD SUBUNIT D"/>
    <property type="match status" value="1"/>
</dbReference>
<dbReference type="InterPro" id="IPR011990">
    <property type="entry name" value="TPR-like_helical_dom_sf"/>
</dbReference>
<dbReference type="SUPFAM" id="SSF81901">
    <property type="entry name" value="HCP-like"/>
    <property type="match status" value="1"/>
</dbReference>
<accession>A0A8J8MM02</accession>
<sequence length="1449" mass="167540">MTRINWIHISDIHYNFDNYNTTVMREKTIDYLKSIEQSYNFIVITGDIRYRGEPYTDELIEFISNILNELKISNTNLFIVPGNHDVKRSQKRKILINGICSLENPSDEVDTLDTEIYNDLLSGQDEYFNFYNKLMGHGYKQEELHYVACRENYNIIHINTCLISGIDGEDSHKKLIIGQKKLRNALKNINNENLNVAVGHHSIECLAIEEQKRFENNLSDHNIDMYLSGHVHKPRATFNVNNENDLLYVSCGSGMCDSYSTVGIVTGSLDIETGNGQITFHKWSQSLGKWVEDNEVSRRASGNSLEISINRLLKNNVKKNAECIKSTNINLANTDVNNIISQYLKSSTDYKELTIKNSKRNIHIDIPIISTKISTRQDNVNDLIGILKEKTWIHLHGDIWSGKTYLATLVAQKWKNNTLWITLKGFNSKQAYNNIYELLISLTGVPSSHHLEHFCKNVCEQINEHTLIIFDDVPMLLSNLRELFLRFVLQCKKRNIKIISTGIEDIPLNVRQSIGEETLALDIPKFSNYEINDLLKVYKAPEEIITNEKFTDFIAVKTKGNPSLIGALIYYLSINEWQFTNEILMDIINDRYSLNLESEIQDIVIKTLNNPQERELLYRLSTIGWAFTFNDVRIICNILPIIELPLENFNKLINIWVKEENNKFIVSPLIKKIAEKNITLTTKRSLNLSMANELMKKETLTPLEILRAITHFIDAEKFDDAGYVLIKTLNEMDSRNLITDEWGFAGIWYNISLPPQMNIETKLYLRVIQIKFCIRIGKDIKKLLEDFDNLINELSIPHITFYMSTILALTKPQKANKYLLNSIDSLSDMQLPNGEPVLLPETIKPESIIWLTGASIKSYKDIRNWIDTLSSLSHDQLKIAFSDTLAEQCCFSIIDNIWLIEYKKEKQEWKLLMDYFIELTYFAYQRNLEILWACAIRGRIIILAENQQNLNEAIKLANASLKLASNNPIIQFIIKSITGKQLVYKGKYTDAIKWLKDALSNNINLYLFEKVDTYLKLSEAIAFNDLEESAQYAKQAVEISKSNQSIPKYYLVKVIGECIIALWEAKNVEDMFLYYDEAVNILLGNKKDSNSWKEVFTIFGHVSGYIIILLQTGSAPDKTKDGTPYKRPYRRMFLNDSPLLAEQYDQSMDYVLAIHTYWFAEKIGEYDKAEEWAISAYDMGMKSHNKHILIADGYRLGSYLINRNMYRDALVIQLDCIINLVRNNVGNSNEKGDNTEFVTYKNEILNSTKLEAEKKMIIYWAIPSFMKVSTIHFLDAKLAQDYAHEIIDICNQAKETYSNQELWDNIMNLFVSVFNTKKDFNNFSNEYSHIINSQDTWLKALYYIGASTLCNDPNHSIKIQLLCAPLINNQYIGFPPMFKMIVGDYFKLFWLNFLSIHKSKFIGWNRTIKSQIDRCYFLSDDVAIKKILGVISVNLDIDLGEDIMNWLEI</sequence>
<evidence type="ECO:0000313" key="2">
    <source>
        <dbReference type="EMBL" id="QUI24215.1"/>
    </source>
</evidence>
<dbReference type="PANTHER" id="PTHR30337">
    <property type="entry name" value="COMPONENT OF ATP-DEPENDENT DSDNA EXONUCLEASE"/>
    <property type="match status" value="1"/>
</dbReference>
<proteinExistence type="predicted"/>
<gene>
    <name evidence="2" type="ORF">HZI73_18800</name>
</gene>
<dbReference type="Pfam" id="PF00149">
    <property type="entry name" value="Metallophos"/>
    <property type="match status" value="1"/>
</dbReference>
<dbReference type="Gene3D" id="3.40.50.300">
    <property type="entry name" value="P-loop containing nucleotide triphosphate hydrolases"/>
    <property type="match status" value="1"/>
</dbReference>
<dbReference type="InterPro" id="IPR050535">
    <property type="entry name" value="DNA_Repair-Maintenance_Comp"/>
</dbReference>
<dbReference type="InterPro" id="IPR029052">
    <property type="entry name" value="Metallo-depent_PP-like"/>
</dbReference>
<name>A0A8J8MM02_9FIRM</name>
<dbReference type="InterPro" id="IPR027417">
    <property type="entry name" value="P-loop_NTPase"/>
</dbReference>
<dbReference type="Proteomes" id="UP000683246">
    <property type="component" value="Chromosome"/>
</dbReference>
<reference evidence="2" key="1">
    <citation type="submission" date="2020-07" db="EMBL/GenBank/DDBJ databases">
        <title>Vallitalea pronyensis genome.</title>
        <authorList>
            <person name="Postec A."/>
        </authorList>
    </citation>
    <scope>NUCLEOTIDE SEQUENCE</scope>
    <source>
        <strain evidence="2">FatNI3</strain>
    </source>
</reference>
<dbReference type="CDD" id="cd00838">
    <property type="entry name" value="MPP_superfamily"/>
    <property type="match status" value="1"/>
</dbReference>
<dbReference type="Gene3D" id="1.25.40.10">
    <property type="entry name" value="Tetratricopeptide repeat domain"/>
    <property type="match status" value="1"/>
</dbReference>
<dbReference type="RefSeq" id="WP_212694909.1">
    <property type="nucleotide sequence ID" value="NZ_CP058649.1"/>
</dbReference>
<evidence type="ECO:0000313" key="3">
    <source>
        <dbReference type="Proteomes" id="UP000683246"/>
    </source>
</evidence>
<evidence type="ECO:0000259" key="1">
    <source>
        <dbReference type="Pfam" id="PF00149"/>
    </source>
</evidence>
<dbReference type="SUPFAM" id="SSF52540">
    <property type="entry name" value="P-loop containing nucleoside triphosphate hydrolases"/>
    <property type="match status" value="1"/>
</dbReference>
<dbReference type="SUPFAM" id="SSF56300">
    <property type="entry name" value="Metallo-dependent phosphatases"/>
    <property type="match status" value="1"/>
</dbReference>
<dbReference type="EMBL" id="CP058649">
    <property type="protein sequence ID" value="QUI24215.1"/>
    <property type="molecule type" value="Genomic_DNA"/>
</dbReference>
<dbReference type="Gene3D" id="3.60.21.10">
    <property type="match status" value="1"/>
</dbReference>
<organism evidence="2 3">
    <name type="scientific">Vallitalea pronyensis</name>
    <dbReference type="NCBI Taxonomy" id="1348613"/>
    <lineage>
        <taxon>Bacteria</taxon>
        <taxon>Bacillati</taxon>
        <taxon>Bacillota</taxon>
        <taxon>Clostridia</taxon>
        <taxon>Lachnospirales</taxon>
        <taxon>Vallitaleaceae</taxon>
        <taxon>Vallitalea</taxon>
    </lineage>
</organism>
<dbReference type="InterPro" id="IPR004843">
    <property type="entry name" value="Calcineurin-like_PHP"/>
</dbReference>
<dbReference type="KEGG" id="vpy:HZI73_18800"/>
<feature type="domain" description="Calcineurin-like phosphoesterase" evidence="1">
    <location>
        <begin position="7"/>
        <end position="234"/>
    </location>
</feature>
<keyword evidence="3" id="KW-1185">Reference proteome</keyword>